<reference evidence="4 5" key="1">
    <citation type="submission" date="2018-04" db="EMBL/GenBank/DDBJ databases">
        <title>Bordetella sp. HZ20 isolated from seawater.</title>
        <authorList>
            <person name="Sun C."/>
        </authorList>
    </citation>
    <scope>NUCLEOTIDE SEQUENCE [LARGE SCALE GENOMIC DNA]</scope>
    <source>
        <strain evidence="4 5">HZ20</strain>
    </source>
</reference>
<keyword evidence="2 4" id="KW-0808">Transferase</keyword>
<dbReference type="Pfam" id="PF01075">
    <property type="entry name" value="Glyco_transf_9"/>
    <property type="match status" value="1"/>
</dbReference>
<dbReference type="Gene3D" id="3.40.50.2000">
    <property type="entry name" value="Glycogen Phosphorylase B"/>
    <property type="match status" value="2"/>
</dbReference>
<dbReference type="OrthoDB" id="9797795at2"/>
<gene>
    <name evidence="4" type="ORF">DBV39_01665</name>
</gene>
<proteinExistence type="predicted"/>
<evidence type="ECO:0000256" key="1">
    <source>
        <dbReference type="ARBA" id="ARBA00022676"/>
    </source>
</evidence>
<dbReference type="GO" id="GO:0009244">
    <property type="term" value="P:lipopolysaccharide core region biosynthetic process"/>
    <property type="evidence" value="ECO:0007669"/>
    <property type="project" value="TreeGrafter"/>
</dbReference>
<evidence type="ECO:0000313" key="5">
    <source>
        <dbReference type="Proteomes" id="UP000244571"/>
    </source>
</evidence>
<dbReference type="Proteomes" id="UP000244571">
    <property type="component" value="Chromosome"/>
</dbReference>
<dbReference type="PANTHER" id="PTHR30160">
    <property type="entry name" value="TETRAACYLDISACCHARIDE 4'-KINASE-RELATED"/>
    <property type="match status" value="1"/>
</dbReference>
<keyword evidence="1" id="KW-0328">Glycosyltransferase</keyword>
<organism evidence="4 5">
    <name type="scientific">Orrella marina</name>
    <dbReference type="NCBI Taxonomy" id="2163011"/>
    <lineage>
        <taxon>Bacteria</taxon>
        <taxon>Pseudomonadati</taxon>
        <taxon>Pseudomonadota</taxon>
        <taxon>Betaproteobacteria</taxon>
        <taxon>Burkholderiales</taxon>
        <taxon>Alcaligenaceae</taxon>
        <taxon>Orrella</taxon>
    </lineage>
</organism>
<dbReference type="EMBL" id="CP028901">
    <property type="protein sequence ID" value="AWB32633.1"/>
    <property type="molecule type" value="Genomic_DNA"/>
</dbReference>
<feature type="region of interest" description="Disordered" evidence="3">
    <location>
        <begin position="335"/>
        <end position="355"/>
    </location>
</feature>
<dbReference type="InterPro" id="IPR051199">
    <property type="entry name" value="LPS_LOS_Heptosyltrfase"/>
</dbReference>
<dbReference type="InterPro" id="IPR002201">
    <property type="entry name" value="Glyco_trans_9"/>
</dbReference>
<name>A0A2R4XG20_9BURK</name>
<dbReference type="GO" id="GO:0008713">
    <property type="term" value="F:ADP-heptose-lipopolysaccharide heptosyltransferase activity"/>
    <property type="evidence" value="ECO:0007669"/>
    <property type="project" value="TreeGrafter"/>
</dbReference>
<accession>A0A2R4XG20</accession>
<evidence type="ECO:0000256" key="3">
    <source>
        <dbReference type="SAM" id="MobiDB-lite"/>
    </source>
</evidence>
<dbReference type="PANTHER" id="PTHR30160:SF7">
    <property type="entry name" value="ADP-HEPTOSE--LPS HEPTOSYLTRANSFERASE 2"/>
    <property type="match status" value="1"/>
</dbReference>
<protein>
    <submittedName>
        <fullName evidence="4">Heptosyltransferase</fullName>
    </submittedName>
</protein>
<sequence length="355" mass="38569">MLSKTTSLPTIVVRLPNWVGDVCMVMPCLAWLSTSGCPLVICGKPFAKAFIDSLIGEDPQSEFIALTGSIIPDARTIRQSLAHRRAMTGRHEKLSGLLFPDSLTSALTFRLAGIPCLGHRDDGRSLLLRWPVNKSDSKQHAVLRWYRLARIAAKEWRLPIPSPFPDKPPAYYYTPPTQAIQRVQECLTSHDLNQRPIVLIAPTATGLHQGKRKVWPGFAQLTDALIARGYAVITCPPAHEQDQARKAAPRAMLLEALPLDAFAQLTRVASIVICNDSGVSHIAALTGASQITLFGVTDPALTGPWSDKAICLGAMDDWPSVDAVLDACAEQLGIQPGIPHRPQNDEQSPCSSIGN</sequence>
<dbReference type="GO" id="GO:0005829">
    <property type="term" value="C:cytosol"/>
    <property type="evidence" value="ECO:0007669"/>
    <property type="project" value="TreeGrafter"/>
</dbReference>
<dbReference type="RefSeq" id="WP_108620074.1">
    <property type="nucleotide sequence ID" value="NZ_CP028901.1"/>
</dbReference>
<dbReference type="KEGG" id="boz:DBV39_01665"/>
<keyword evidence="5" id="KW-1185">Reference proteome</keyword>
<dbReference type="SUPFAM" id="SSF53756">
    <property type="entry name" value="UDP-Glycosyltransferase/glycogen phosphorylase"/>
    <property type="match status" value="1"/>
</dbReference>
<dbReference type="AlphaFoldDB" id="A0A2R4XG20"/>
<evidence type="ECO:0000256" key="2">
    <source>
        <dbReference type="ARBA" id="ARBA00022679"/>
    </source>
</evidence>
<feature type="compositionally biased region" description="Polar residues" evidence="3">
    <location>
        <begin position="345"/>
        <end position="355"/>
    </location>
</feature>
<evidence type="ECO:0000313" key="4">
    <source>
        <dbReference type="EMBL" id="AWB32633.1"/>
    </source>
</evidence>